<dbReference type="SUPFAM" id="SSF56112">
    <property type="entry name" value="Protein kinase-like (PK-like)"/>
    <property type="match status" value="1"/>
</dbReference>
<feature type="compositionally biased region" description="Low complexity" evidence="5">
    <location>
        <begin position="519"/>
        <end position="538"/>
    </location>
</feature>
<organism evidence="7 8">
    <name type="scientific">Blattamonas nauphoetae</name>
    <dbReference type="NCBI Taxonomy" id="2049346"/>
    <lineage>
        <taxon>Eukaryota</taxon>
        <taxon>Metamonada</taxon>
        <taxon>Preaxostyla</taxon>
        <taxon>Oxymonadida</taxon>
        <taxon>Blattamonas</taxon>
    </lineage>
</organism>
<name>A0ABQ9Y6Y7_9EUKA</name>
<sequence length="701" mass="77660">MTQAQEYPSNASGYELTVQIGRGSSAVVWKGTVKDTGQAVAIKIIDLEKIRGSLDELLKEIKMMTMSNHPNIVKLYASFINKSTLWIVQSLLDISYLDLMKLRFPHGLDEQCVATILRGTLEALRYLHEQGLIHRDIKAGNILLDSEGQVFVGDFGVSAHMIENGERRDYRSTFVGTPCWMAPEVIGQKSGYNYKADIWSVGIMTMELVRGQAPYSNLDPMRVLVKVLEGPAPSLPEEDSNSDSSSDWDGRRSGKSKQYSREIRQFVSLCLNRDPQKRPSAKELLEHSFIRRYAKGPAVVKSRLMENLPSIEERSKLNAARGILDGVELRPPKSNSSEMEHALLNSMPPPKDASNVARIAEKGKSGGWNFDGLDSLPRDSELGKAIRETLIDGDSEDERLQVPKSVSNPFKLASGNVVQSGGEKSERDIADGEGKKTNQQQQLQRSQNPGKGEISEVKNDPAQGAQSVRVGRFQVMALDGADSRCQTPNSTSLATPSNDRPFGSDDQKPQEKKTDHGISSESPHSHTTTAPPSLSTASNLPQPSFSTQKQEQHGRFEVSHVHVSKSTPTMTSQNGVPNASLSAWSSSQGLGTGAGGSHSGNRSGQAQMGRDPRTMMNLVAFSLDQMNQDIVELYKENRMLREKLKQVGGNIELPARYQLLSREYTVDKERKEEVKRKEREKEKEKSKAKQNERQQTQPFVD</sequence>
<dbReference type="PANTHER" id="PTHR48014:SF21">
    <property type="entry name" value="SERINE_THREONINE-PROTEIN KINASE FRAY2"/>
    <property type="match status" value="1"/>
</dbReference>
<feature type="region of interest" description="Disordered" evidence="5">
    <location>
        <begin position="480"/>
        <end position="610"/>
    </location>
</feature>
<feature type="compositionally biased region" description="Polar residues" evidence="5">
    <location>
        <begin position="564"/>
        <end position="584"/>
    </location>
</feature>
<feature type="compositionally biased region" description="Polar residues" evidence="5">
    <location>
        <begin position="484"/>
        <end position="498"/>
    </location>
</feature>
<dbReference type="InterPro" id="IPR000719">
    <property type="entry name" value="Prot_kinase_dom"/>
</dbReference>
<dbReference type="InterPro" id="IPR017441">
    <property type="entry name" value="Protein_kinase_ATP_BS"/>
</dbReference>
<keyword evidence="7" id="KW-0723">Serine/threonine-protein kinase</keyword>
<dbReference type="InterPro" id="IPR011009">
    <property type="entry name" value="Kinase-like_dom_sf"/>
</dbReference>
<proteinExistence type="inferred from homology"/>
<feature type="compositionally biased region" description="Basic and acidic residues" evidence="5">
    <location>
        <begin position="550"/>
        <end position="560"/>
    </location>
</feature>
<evidence type="ECO:0000313" key="8">
    <source>
        <dbReference type="Proteomes" id="UP001281761"/>
    </source>
</evidence>
<gene>
    <name evidence="7" type="ORF">BLNAU_5581</name>
</gene>
<evidence type="ECO:0000256" key="3">
    <source>
        <dbReference type="ARBA" id="ARBA00022840"/>
    </source>
</evidence>
<evidence type="ECO:0000256" key="5">
    <source>
        <dbReference type="SAM" id="MobiDB-lite"/>
    </source>
</evidence>
<keyword evidence="2 4" id="KW-0547">Nucleotide-binding</keyword>
<dbReference type="SMART" id="SM00220">
    <property type="entry name" value="S_TKc"/>
    <property type="match status" value="1"/>
</dbReference>
<dbReference type="EMBL" id="JARBJD010000029">
    <property type="protein sequence ID" value="KAK2959532.1"/>
    <property type="molecule type" value="Genomic_DNA"/>
</dbReference>
<accession>A0ABQ9Y6Y7</accession>
<dbReference type="PROSITE" id="PS00108">
    <property type="entry name" value="PROTEIN_KINASE_ST"/>
    <property type="match status" value="1"/>
</dbReference>
<comment type="caution">
    <text evidence="7">The sequence shown here is derived from an EMBL/GenBank/DDBJ whole genome shotgun (WGS) entry which is preliminary data.</text>
</comment>
<dbReference type="Pfam" id="PF00069">
    <property type="entry name" value="Pkinase"/>
    <property type="match status" value="1"/>
</dbReference>
<evidence type="ECO:0000256" key="4">
    <source>
        <dbReference type="PROSITE-ProRule" id="PRU10141"/>
    </source>
</evidence>
<keyword evidence="7" id="KW-0418">Kinase</keyword>
<feature type="binding site" evidence="4">
    <location>
        <position position="43"/>
    </location>
    <ligand>
        <name>ATP</name>
        <dbReference type="ChEBI" id="CHEBI:30616"/>
    </ligand>
</feature>
<feature type="compositionally biased region" description="Polar residues" evidence="5">
    <location>
        <begin position="539"/>
        <end position="549"/>
    </location>
</feature>
<feature type="region of interest" description="Disordered" evidence="5">
    <location>
        <begin position="404"/>
        <end position="468"/>
    </location>
</feature>
<dbReference type="InterPro" id="IPR008271">
    <property type="entry name" value="Ser/Thr_kinase_AS"/>
</dbReference>
<evidence type="ECO:0000256" key="2">
    <source>
        <dbReference type="ARBA" id="ARBA00022741"/>
    </source>
</evidence>
<feature type="compositionally biased region" description="Basic and acidic residues" evidence="5">
    <location>
        <begin position="502"/>
        <end position="518"/>
    </location>
</feature>
<evidence type="ECO:0000259" key="6">
    <source>
        <dbReference type="PROSITE" id="PS50011"/>
    </source>
</evidence>
<dbReference type="PANTHER" id="PTHR48014">
    <property type="entry name" value="SERINE/THREONINE-PROTEIN KINASE FRAY2"/>
    <property type="match status" value="1"/>
</dbReference>
<dbReference type="PROSITE" id="PS50011">
    <property type="entry name" value="PROTEIN_KINASE_DOM"/>
    <property type="match status" value="1"/>
</dbReference>
<dbReference type="Proteomes" id="UP001281761">
    <property type="component" value="Unassembled WGS sequence"/>
</dbReference>
<dbReference type="Gene3D" id="3.30.200.20">
    <property type="entry name" value="Phosphorylase Kinase, domain 1"/>
    <property type="match status" value="1"/>
</dbReference>
<evidence type="ECO:0000313" key="7">
    <source>
        <dbReference type="EMBL" id="KAK2959532.1"/>
    </source>
</evidence>
<feature type="compositionally biased region" description="Basic and acidic residues" evidence="5">
    <location>
        <begin position="666"/>
        <end position="692"/>
    </location>
</feature>
<dbReference type="InterPro" id="IPR047173">
    <property type="entry name" value="STRAD_A/B-like"/>
</dbReference>
<dbReference type="PROSITE" id="PS00107">
    <property type="entry name" value="PROTEIN_KINASE_ATP"/>
    <property type="match status" value="1"/>
</dbReference>
<protein>
    <submittedName>
        <fullName evidence="7">Serine/threonine protein kinase</fullName>
        <ecNumber evidence="7">2.7.11.1</ecNumber>
    </submittedName>
</protein>
<feature type="region of interest" description="Disordered" evidence="5">
    <location>
        <begin position="666"/>
        <end position="701"/>
    </location>
</feature>
<dbReference type="GO" id="GO:0004674">
    <property type="term" value="F:protein serine/threonine kinase activity"/>
    <property type="evidence" value="ECO:0007669"/>
    <property type="project" value="UniProtKB-KW"/>
</dbReference>
<evidence type="ECO:0000256" key="1">
    <source>
        <dbReference type="ARBA" id="ARBA00008874"/>
    </source>
</evidence>
<dbReference type="Gene3D" id="1.10.510.10">
    <property type="entry name" value="Transferase(Phosphotransferase) domain 1"/>
    <property type="match status" value="1"/>
</dbReference>
<feature type="domain" description="Protein kinase" evidence="6">
    <location>
        <begin position="14"/>
        <end position="290"/>
    </location>
</feature>
<comment type="similarity">
    <text evidence="1">Belongs to the protein kinase superfamily. STE Ser/Thr protein kinase family. STE20 subfamily.</text>
</comment>
<keyword evidence="8" id="KW-1185">Reference proteome</keyword>
<dbReference type="EC" id="2.7.11.1" evidence="7"/>
<reference evidence="7 8" key="1">
    <citation type="journal article" date="2022" name="bioRxiv">
        <title>Genomics of Preaxostyla Flagellates Illuminates Evolutionary Transitions and the Path Towards Mitochondrial Loss.</title>
        <authorList>
            <person name="Novak L.V.F."/>
            <person name="Treitli S.C."/>
            <person name="Pyrih J."/>
            <person name="Halakuc P."/>
            <person name="Pipaliya S.V."/>
            <person name="Vacek V."/>
            <person name="Brzon O."/>
            <person name="Soukal P."/>
            <person name="Eme L."/>
            <person name="Dacks J.B."/>
            <person name="Karnkowska A."/>
            <person name="Elias M."/>
            <person name="Hampl V."/>
        </authorList>
    </citation>
    <scope>NUCLEOTIDE SEQUENCE [LARGE SCALE GENOMIC DNA]</scope>
    <source>
        <strain evidence="7">NAU3</strain>
        <tissue evidence="7">Gut</tissue>
    </source>
</reference>
<feature type="region of interest" description="Disordered" evidence="5">
    <location>
        <begin position="232"/>
        <end position="259"/>
    </location>
</feature>
<keyword evidence="7" id="KW-0808">Transferase</keyword>
<keyword evidence="3 4" id="KW-0067">ATP-binding</keyword>
<feature type="compositionally biased region" description="Basic and acidic residues" evidence="5">
    <location>
        <begin position="423"/>
        <end position="436"/>
    </location>
</feature>